<proteinExistence type="inferred from homology"/>
<dbReference type="InterPro" id="IPR001612">
    <property type="entry name" value="Caveolin"/>
</dbReference>
<gene>
    <name evidence="7" type="ORF">HZH66_012580</name>
</gene>
<evidence type="ECO:0000256" key="4">
    <source>
        <dbReference type="ARBA" id="ARBA00023034"/>
    </source>
</evidence>
<comment type="similarity">
    <text evidence="2 6">Belongs to the caveolin family.</text>
</comment>
<dbReference type="GO" id="GO:0070836">
    <property type="term" value="P:caveola assembly"/>
    <property type="evidence" value="ECO:0007669"/>
    <property type="project" value="InterPro"/>
</dbReference>
<dbReference type="EMBL" id="JACSEA010000016">
    <property type="protein sequence ID" value="KAF7384330.1"/>
    <property type="molecule type" value="Genomic_DNA"/>
</dbReference>
<protein>
    <recommendedName>
        <fullName evidence="6">Caveolin</fullName>
    </recommendedName>
</protein>
<accession>A0A834MT71</accession>
<reference evidence="7" key="1">
    <citation type="journal article" date="2020" name="G3 (Bethesda)">
        <title>High-Quality Assemblies for Three Invasive Social Wasps from the &lt;i&gt;Vespula&lt;/i&gt; Genus.</title>
        <authorList>
            <person name="Harrop T.W.R."/>
            <person name="Guhlin J."/>
            <person name="McLaughlin G.M."/>
            <person name="Permina E."/>
            <person name="Stockwell P."/>
            <person name="Gilligan J."/>
            <person name="Le Lec M.F."/>
            <person name="Gruber M.A.M."/>
            <person name="Quinn O."/>
            <person name="Lovegrove M."/>
            <person name="Duncan E.J."/>
            <person name="Remnant E.J."/>
            <person name="Van Eeckhoven J."/>
            <person name="Graham B."/>
            <person name="Knapp R.A."/>
            <person name="Langford K.W."/>
            <person name="Kronenberg Z."/>
            <person name="Press M.O."/>
            <person name="Eacker S.M."/>
            <person name="Wilson-Rankin E.E."/>
            <person name="Purcell J."/>
            <person name="Lester P.J."/>
            <person name="Dearden P.K."/>
        </authorList>
    </citation>
    <scope>NUCLEOTIDE SEQUENCE</scope>
    <source>
        <strain evidence="7">Marl-1</strain>
    </source>
</reference>
<sequence>MLARFKNACQCGTPKCNFHLPGMEKPESSADGASAMDLEDRDPNSLNQHLQHIWCVAPCLRVWKITCAATRSFFTAFVQAIVRPVADAVGYLFNNIRVLNQKLPDGPEKKDDILIV</sequence>
<dbReference type="GO" id="GO:0000139">
    <property type="term" value="C:Golgi membrane"/>
    <property type="evidence" value="ECO:0007669"/>
    <property type="project" value="UniProtKB-SubCell"/>
</dbReference>
<organism evidence="7 8">
    <name type="scientific">Vespula vulgaris</name>
    <name type="common">Yellow jacket</name>
    <name type="synonym">Wasp</name>
    <dbReference type="NCBI Taxonomy" id="7454"/>
    <lineage>
        <taxon>Eukaryota</taxon>
        <taxon>Metazoa</taxon>
        <taxon>Ecdysozoa</taxon>
        <taxon>Arthropoda</taxon>
        <taxon>Hexapoda</taxon>
        <taxon>Insecta</taxon>
        <taxon>Pterygota</taxon>
        <taxon>Neoptera</taxon>
        <taxon>Endopterygota</taxon>
        <taxon>Hymenoptera</taxon>
        <taxon>Apocrita</taxon>
        <taxon>Aculeata</taxon>
        <taxon>Vespoidea</taxon>
        <taxon>Vespidae</taxon>
        <taxon>Vespinae</taxon>
        <taxon>Vespula</taxon>
    </lineage>
</organism>
<keyword evidence="8" id="KW-1185">Reference proteome</keyword>
<dbReference type="AlphaFoldDB" id="A0A834MT71"/>
<name>A0A834MT71_VESVU</name>
<comment type="function">
    <text evidence="6">May act as a scaffolding protein within caveolar membranes. Interacts directly with G-protein alpha subunits and can functionally regulate their activity.</text>
</comment>
<evidence type="ECO:0000256" key="1">
    <source>
        <dbReference type="ARBA" id="ARBA00004202"/>
    </source>
</evidence>
<dbReference type="Proteomes" id="UP000614350">
    <property type="component" value="Unassembled WGS sequence"/>
</dbReference>
<evidence type="ECO:0000313" key="8">
    <source>
        <dbReference type="Proteomes" id="UP000614350"/>
    </source>
</evidence>
<evidence type="ECO:0000313" key="7">
    <source>
        <dbReference type="EMBL" id="KAF7384330.1"/>
    </source>
</evidence>
<dbReference type="Pfam" id="PF01146">
    <property type="entry name" value="Caveolin"/>
    <property type="match status" value="1"/>
</dbReference>
<keyword evidence="5 6" id="KW-0472">Membrane</keyword>
<keyword evidence="3 6" id="KW-1003">Cell membrane</keyword>
<evidence type="ECO:0000256" key="6">
    <source>
        <dbReference type="RuleBase" id="RU000680"/>
    </source>
</evidence>
<comment type="subcellular location">
    <subcellularLocation>
        <location evidence="1 6">Cell membrane</location>
        <topology evidence="1 6">Peripheral membrane protein</topology>
    </subcellularLocation>
    <subcellularLocation>
        <location evidence="6">Golgi apparatus membrane</location>
        <topology evidence="6">Peripheral membrane protein</topology>
    </subcellularLocation>
    <subcellularLocation>
        <location evidence="6">Membrane</location>
        <location evidence="6">Caveola</location>
        <topology evidence="6">Peripheral membrane protein</topology>
    </subcellularLocation>
</comment>
<evidence type="ECO:0000256" key="2">
    <source>
        <dbReference type="ARBA" id="ARBA00010988"/>
    </source>
</evidence>
<keyword evidence="4 6" id="KW-0333">Golgi apparatus</keyword>
<comment type="caution">
    <text evidence="7">The sequence shown here is derived from an EMBL/GenBank/DDBJ whole genome shotgun (WGS) entry which is preliminary data.</text>
</comment>
<dbReference type="GO" id="GO:0005901">
    <property type="term" value="C:caveola"/>
    <property type="evidence" value="ECO:0007669"/>
    <property type="project" value="UniProtKB-SubCell"/>
</dbReference>
<evidence type="ECO:0000256" key="5">
    <source>
        <dbReference type="ARBA" id="ARBA00023136"/>
    </source>
</evidence>
<evidence type="ECO:0000256" key="3">
    <source>
        <dbReference type="ARBA" id="ARBA00022475"/>
    </source>
</evidence>